<feature type="transmembrane region" description="Helical" evidence="9">
    <location>
        <begin position="76"/>
        <end position="95"/>
    </location>
</feature>
<feature type="transmembrane region" description="Helical" evidence="9">
    <location>
        <begin position="292"/>
        <end position="313"/>
    </location>
</feature>
<dbReference type="AlphaFoldDB" id="A0A0B4EZL0"/>
<feature type="transmembrane region" description="Helical" evidence="9">
    <location>
        <begin position="238"/>
        <end position="271"/>
    </location>
</feature>
<organism evidence="11 12">
    <name type="scientific">Fusobacterium necrophorum subsp. funduliforme B35</name>
    <dbReference type="NCBI Taxonomy" id="1226633"/>
    <lineage>
        <taxon>Bacteria</taxon>
        <taxon>Fusobacteriati</taxon>
        <taxon>Fusobacteriota</taxon>
        <taxon>Fusobacteriia</taxon>
        <taxon>Fusobacteriales</taxon>
        <taxon>Fusobacteriaceae</taxon>
        <taxon>Fusobacterium</taxon>
    </lineage>
</organism>
<gene>
    <name evidence="11" type="ORF">C095_00530</name>
</gene>
<dbReference type="EMBL" id="AUZI01000006">
    <property type="protein sequence ID" value="KID50304.1"/>
    <property type="molecule type" value="Genomic_DNA"/>
</dbReference>
<evidence type="ECO:0000313" key="11">
    <source>
        <dbReference type="EMBL" id="KID50304.1"/>
    </source>
</evidence>
<evidence type="ECO:0000256" key="2">
    <source>
        <dbReference type="ARBA" id="ARBA00022448"/>
    </source>
</evidence>
<evidence type="ECO:0000256" key="5">
    <source>
        <dbReference type="ARBA" id="ARBA00022692"/>
    </source>
</evidence>
<dbReference type="PANTHER" id="PTHR33451:SF5">
    <property type="entry name" value="NA+_H+ ANTIPORTER"/>
    <property type="match status" value="1"/>
</dbReference>
<evidence type="ECO:0000256" key="9">
    <source>
        <dbReference type="SAM" id="Phobius"/>
    </source>
</evidence>
<keyword evidence="2" id="KW-0813">Transport</keyword>
<feature type="transmembrane region" description="Helical" evidence="9">
    <location>
        <begin position="12"/>
        <end position="35"/>
    </location>
</feature>
<reference evidence="11 12" key="1">
    <citation type="submission" date="2013-08" db="EMBL/GenBank/DDBJ databases">
        <title>An opportunistic ruminal bacterium that causes liver abscesses in cattle.</title>
        <authorList>
            <person name="Benahmed F.H."/>
            <person name="Rasmussen M."/>
            <person name="Harbottle H."/>
            <person name="Soppet D."/>
            <person name="Nagaraja T.G."/>
            <person name="Davidson M."/>
        </authorList>
    </citation>
    <scope>NUCLEOTIDE SEQUENCE [LARGE SCALE GENOMIC DNA]</scope>
    <source>
        <strain evidence="11 12">B35</strain>
    </source>
</reference>
<dbReference type="Pfam" id="PF03553">
    <property type="entry name" value="Na_H_antiporter"/>
    <property type="match status" value="2"/>
</dbReference>
<dbReference type="GO" id="GO:0015297">
    <property type="term" value="F:antiporter activity"/>
    <property type="evidence" value="ECO:0007669"/>
    <property type="project" value="UniProtKB-KW"/>
</dbReference>
<protein>
    <submittedName>
        <fullName evidence="11">Sodium:proton antiporter</fullName>
    </submittedName>
</protein>
<keyword evidence="7 9" id="KW-0472">Membrane</keyword>
<evidence type="ECO:0000256" key="6">
    <source>
        <dbReference type="ARBA" id="ARBA00022989"/>
    </source>
</evidence>
<feature type="transmembrane region" description="Helical" evidence="9">
    <location>
        <begin position="204"/>
        <end position="226"/>
    </location>
</feature>
<dbReference type="InterPro" id="IPR052180">
    <property type="entry name" value="NhaC_Na-H+_Antiporter"/>
</dbReference>
<dbReference type="GO" id="GO:0005886">
    <property type="term" value="C:plasma membrane"/>
    <property type="evidence" value="ECO:0007669"/>
    <property type="project" value="UniProtKB-SubCell"/>
</dbReference>
<dbReference type="InterPro" id="IPR018461">
    <property type="entry name" value="Na/H_Antiport_NhaC-like_C"/>
</dbReference>
<feature type="transmembrane region" description="Helical" evidence="9">
    <location>
        <begin position="377"/>
        <end position="402"/>
    </location>
</feature>
<dbReference type="Proteomes" id="UP000031184">
    <property type="component" value="Unassembled WGS sequence"/>
</dbReference>
<keyword evidence="3" id="KW-0050">Antiport</keyword>
<keyword evidence="5 9" id="KW-0812">Transmembrane</keyword>
<feature type="transmembrane region" description="Helical" evidence="9">
    <location>
        <begin position="414"/>
        <end position="432"/>
    </location>
</feature>
<sequence length="461" mass="48904">MERGNQERNYGVIAFLPLFVFLALYIGSGMIFTYLGAEGAFKKFPRHVALLAGIVVALVMNRGMKLDQKIQIFSENAGNSGVILIGLIYLLAGGFQGAAKAMGGVESVVNLGLTFIPSIVLVPGIFLISCFISTAIGTSMGTIAAMAPIALGVAEAAGLNVPLTASAVIGGAYFGDNLSMISDTTISAAQGVGSAMKDKFKMNFFIAFPAAMVACILYGVLGGVAPIEGEHTFYLLRIIPYIAVLIAALIGFNVCGVLFLGIIMTGIIGLAERKITFLEWVGAIGEGMSDMFSITIVAILISGLIGLIKYYGGVDWLVQSITGKMKERKDAEYGIGFLSGILSAALVNNTIAIIISAPIAREIGEKYRIAPKRLASLIDIFACAFLALTPYDGGMLIITGLVDVSPIAVLQYSFYIFALIIATCITIQFGLLRTSEEKLAIQKEKINVRKCCAVLYVISLF</sequence>
<evidence type="ECO:0000256" key="4">
    <source>
        <dbReference type="ARBA" id="ARBA00022475"/>
    </source>
</evidence>
<proteinExistence type="inferred from homology"/>
<keyword evidence="4" id="KW-1003">Cell membrane</keyword>
<feature type="domain" description="Na+/H+ antiporter NhaC-like C-terminal" evidence="10">
    <location>
        <begin position="34"/>
        <end position="222"/>
    </location>
</feature>
<evidence type="ECO:0000256" key="3">
    <source>
        <dbReference type="ARBA" id="ARBA00022449"/>
    </source>
</evidence>
<comment type="similarity">
    <text evidence="8">Belongs to the NhaC Na(+)/H(+) (TC 2.A.35) antiporter family.</text>
</comment>
<evidence type="ECO:0000256" key="7">
    <source>
        <dbReference type="ARBA" id="ARBA00023136"/>
    </source>
</evidence>
<keyword evidence="6 9" id="KW-1133">Transmembrane helix</keyword>
<feature type="transmembrane region" description="Helical" evidence="9">
    <location>
        <begin position="115"/>
        <end position="136"/>
    </location>
</feature>
<feature type="transmembrane region" description="Helical" evidence="9">
    <location>
        <begin position="47"/>
        <end position="64"/>
    </location>
</feature>
<evidence type="ECO:0000313" key="12">
    <source>
        <dbReference type="Proteomes" id="UP000031184"/>
    </source>
</evidence>
<comment type="subcellular location">
    <subcellularLocation>
        <location evidence="1">Cell membrane</location>
        <topology evidence="1">Multi-pass membrane protein</topology>
    </subcellularLocation>
</comment>
<accession>A0A0B4EZL0</accession>
<evidence type="ECO:0000256" key="8">
    <source>
        <dbReference type="ARBA" id="ARBA00038435"/>
    </source>
</evidence>
<feature type="transmembrane region" description="Helical" evidence="9">
    <location>
        <begin position="333"/>
        <end position="356"/>
    </location>
</feature>
<feature type="domain" description="Na+/H+ antiporter NhaC-like C-terminal" evidence="10">
    <location>
        <begin position="248"/>
        <end position="431"/>
    </location>
</feature>
<comment type="caution">
    <text evidence="11">The sequence shown here is derived from an EMBL/GenBank/DDBJ whole genome shotgun (WGS) entry which is preliminary data.</text>
</comment>
<dbReference type="PATRIC" id="fig|1226633.4.peg.97"/>
<dbReference type="PANTHER" id="PTHR33451">
    <property type="entry name" value="MALATE-2H(+)/NA(+)-LACTATE ANTIPORTER"/>
    <property type="match status" value="1"/>
</dbReference>
<evidence type="ECO:0000259" key="10">
    <source>
        <dbReference type="Pfam" id="PF03553"/>
    </source>
</evidence>
<evidence type="ECO:0000256" key="1">
    <source>
        <dbReference type="ARBA" id="ARBA00004651"/>
    </source>
</evidence>
<name>A0A0B4EZL0_9FUSO</name>